<protein>
    <submittedName>
        <fullName evidence="2">KINESIN-4-LIKE ISOFORM X1</fullName>
    </submittedName>
</protein>
<sequence length="159" mass="17200">MLLPQSKSMDDLTLKKEFAGRPNFVGTYLSQNDKEDLDLLGFGDADSDERLSDISDGCLSRAETEASLSSAVEFTLFPESKPSEAAKPVGAAKPARKAADKKPSFISRLPKPSQKLEQTRLPRLSTTISPASKASSSMSAARKPPASSFSTTKPVKRWH</sequence>
<keyword evidence="3" id="KW-1185">Reference proteome</keyword>
<organism evidence="2 3">
    <name type="scientific">Salix koriyanagi</name>
    <dbReference type="NCBI Taxonomy" id="2511006"/>
    <lineage>
        <taxon>Eukaryota</taxon>
        <taxon>Viridiplantae</taxon>
        <taxon>Streptophyta</taxon>
        <taxon>Embryophyta</taxon>
        <taxon>Tracheophyta</taxon>
        <taxon>Spermatophyta</taxon>
        <taxon>Magnoliopsida</taxon>
        <taxon>eudicotyledons</taxon>
        <taxon>Gunneridae</taxon>
        <taxon>Pentapetalae</taxon>
        <taxon>rosids</taxon>
        <taxon>fabids</taxon>
        <taxon>Malpighiales</taxon>
        <taxon>Salicaceae</taxon>
        <taxon>Saliceae</taxon>
        <taxon>Salix</taxon>
    </lineage>
</organism>
<dbReference type="EMBL" id="JAPFFM010000017">
    <property type="protein sequence ID" value="KAJ6695448.1"/>
    <property type="molecule type" value="Genomic_DNA"/>
</dbReference>
<proteinExistence type="predicted"/>
<dbReference type="AlphaFoldDB" id="A0A9Q0SZR8"/>
<evidence type="ECO:0000256" key="1">
    <source>
        <dbReference type="SAM" id="MobiDB-lite"/>
    </source>
</evidence>
<feature type="region of interest" description="Disordered" evidence="1">
    <location>
        <begin position="79"/>
        <end position="159"/>
    </location>
</feature>
<feature type="compositionally biased region" description="Low complexity" evidence="1">
    <location>
        <begin position="129"/>
        <end position="148"/>
    </location>
</feature>
<accession>A0A9Q0SZR8</accession>
<evidence type="ECO:0000313" key="3">
    <source>
        <dbReference type="Proteomes" id="UP001151752"/>
    </source>
</evidence>
<evidence type="ECO:0000313" key="2">
    <source>
        <dbReference type="EMBL" id="KAJ6695448.1"/>
    </source>
</evidence>
<reference evidence="2" key="2">
    <citation type="journal article" date="2023" name="Int. J. Mol. Sci.">
        <title>De Novo Assembly and Annotation of 11 Diverse Shrub Willow (Salix) Genomes Reveals Novel Gene Organization in Sex-Linked Regions.</title>
        <authorList>
            <person name="Hyden B."/>
            <person name="Feng K."/>
            <person name="Yates T.B."/>
            <person name="Jawdy S."/>
            <person name="Cereghino C."/>
            <person name="Smart L.B."/>
            <person name="Muchero W."/>
        </authorList>
    </citation>
    <scope>NUCLEOTIDE SEQUENCE</scope>
    <source>
        <tissue evidence="2">Shoot tip</tissue>
    </source>
</reference>
<reference evidence="2" key="1">
    <citation type="submission" date="2022-11" db="EMBL/GenBank/DDBJ databases">
        <authorList>
            <person name="Hyden B.L."/>
            <person name="Feng K."/>
            <person name="Yates T."/>
            <person name="Jawdy S."/>
            <person name="Smart L.B."/>
            <person name="Muchero W."/>
        </authorList>
    </citation>
    <scope>NUCLEOTIDE SEQUENCE</scope>
    <source>
        <tissue evidence="2">Shoot tip</tissue>
    </source>
</reference>
<gene>
    <name evidence="2" type="ORF">OIU74_014550</name>
</gene>
<dbReference type="Proteomes" id="UP001151752">
    <property type="component" value="Chromosome 3"/>
</dbReference>
<name>A0A9Q0SZR8_9ROSI</name>
<comment type="caution">
    <text evidence="2">The sequence shown here is derived from an EMBL/GenBank/DDBJ whole genome shotgun (WGS) entry which is preliminary data.</text>
</comment>